<reference evidence="1 2" key="1">
    <citation type="submission" date="2024-03" db="EMBL/GenBank/DDBJ databases">
        <title>Human intestinal bacterial collection.</title>
        <authorList>
            <person name="Pauvert C."/>
            <person name="Hitch T.C.A."/>
            <person name="Clavel T."/>
        </authorList>
    </citation>
    <scope>NUCLEOTIDE SEQUENCE [LARGE SCALE GENOMIC DNA]</scope>
    <source>
        <strain evidence="1 2">CLA-AP-H27</strain>
    </source>
</reference>
<evidence type="ECO:0000313" key="2">
    <source>
        <dbReference type="Proteomes" id="UP001437460"/>
    </source>
</evidence>
<dbReference type="RefSeq" id="WP_349228909.1">
    <property type="nucleotide sequence ID" value="NZ_JBBMFJ010000008.1"/>
</dbReference>
<keyword evidence="2" id="KW-1185">Reference proteome</keyword>
<comment type="caution">
    <text evidence="1">The sequence shown here is derived from an EMBL/GenBank/DDBJ whole genome shotgun (WGS) entry which is preliminary data.</text>
</comment>
<dbReference type="Pfam" id="PF13189">
    <property type="entry name" value="Cytidylate_kin2"/>
    <property type="match status" value="1"/>
</dbReference>
<protein>
    <submittedName>
        <fullName evidence="1">Cytidylate kinase-like family protein</fullName>
    </submittedName>
</protein>
<name>A0ABV1HK05_9FIRM</name>
<sequence length="208" mass="23521">MKGNRIITIGRQIGSGGSEIGTEVAKRLGIKCYDKQLIELACNYGELDQDVLAAAEEKRPNPFFYSVPRQMQNDKTGRGIAINDMVFNVQSEVIRQLAEKESCVIIGRCADYVLREQPGVTSVFVYADMDARIRRIMEVRKLTRDDAITLIKKTDKSRRNYYECYTGKRWGAGASYDVTLNSAELGIDTCVDLICHLYNRKEEGESQD</sequence>
<dbReference type="EMBL" id="JBBMFJ010000008">
    <property type="protein sequence ID" value="MEQ2562638.1"/>
    <property type="molecule type" value="Genomic_DNA"/>
</dbReference>
<organism evidence="1 2">
    <name type="scientific">Ventrimonas faecis</name>
    <dbReference type="NCBI Taxonomy" id="3133170"/>
    <lineage>
        <taxon>Bacteria</taxon>
        <taxon>Bacillati</taxon>
        <taxon>Bacillota</taxon>
        <taxon>Clostridia</taxon>
        <taxon>Lachnospirales</taxon>
        <taxon>Lachnospiraceae</taxon>
        <taxon>Ventrimonas</taxon>
    </lineage>
</organism>
<proteinExistence type="predicted"/>
<accession>A0ABV1HK05</accession>
<dbReference type="Proteomes" id="UP001437460">
    <property type="component" value="Unassembled WGS sequence"/>
</dbReference>
<gene>
    <name evidence="1" type="ORF">WMO41_05605</name>
</gene>
<dbReference type="InterPro" id="IPR027417">
    <property type="entry name" value="P-loop_NTPase"/>
</dbReference>
<dbReference type="Gene3D" id="3.40.50.300">
    <property type="entry name" value="P-loop containing nucleotide triphosphate hydrolases"/>
    <property type="match status" value="1"/>
</dbReference>
<evidence type="ECO:0000313" key="1">
    <source>
        <dbReference type="EMBL" id="MEQ2562638.1"/>
    </source>
</evidence>
<dbReference type="SUPFAM" id="SSF52540">
    <property type="entry name" value="P-loop containing nucleoside triphosphate hydrolases"/>
    <property type="match status" value="1"/>
</dbReference>